<dbReference type="GO" id="GO:0006282">
    <property type="term" value="P:regulation of DNA repair"/>
    <property type="evidence" value="ECO:0007669"/>
    <property type="project" value="InterPro"/>
</dbReference>
<dbReference type="Pfam" id="PF20811">
    <property type="entry name" value="PARG_cat_N"/>
    <property type="match status" value="1"/>
</dbReference>
<dbReference type="PANTHER" id="PTHR12837:SF15">
    <property type="entry name" value="POLY(ADP-RIBOSE) GLYCOHYDROLASE"/>
    <property type="match status" value="1"/>
</dbReference>
<dbReference type="InterPro" id="IPR048362">
    <property type="entry name" value="PARG_helical"/>
</dbReference>
<reference evidence="3" key="1">
    <citation type="submission" date="2021-02" db="EMBL/GenBank/DDBJ databases">
        <authorList>
            <person name="Nowell W R."/>
        </authorList>
    </citation>
    <scope>NUCLEOTIDE SEQUENCE</scope>
</reference>
<dbReference type="InterPro" id="IPR007724">
    <property type="entry name" value="Poly_GlycHdrlase"/>
</dbReference>
<dbReference type="GO" id="GO:0005634">
    <property type="term" value="C:nucleus"/>
    <property type="evidence" value="ECO:0007669"/>
    <property type="project" value="TreeGrafter"/>
</dbReference>
<dbReference type="EMBL" id="CAJOBJ010283053">
    <property type="protein sequence ID" value="CAF5146096.1"/>
    <property type="molecule type" value="Genomic_DNA"/>
</dbReference>
<proteinExistence type="predicted"/>
<protein>
    <recommendedName>
        <fullName evidence="2">PARG helical domain-containing protein</fullName>
    </recommendedName>
</protein>
<feature type="compositionally biased region" description="Polar residues" evidence="1">
    <location>
        <begin position="1"/>
        <end position="10"/>
    </location>
</feature>
<sequence>MTDQFHNTRQQIRRNDQVATSRTSATIDKSLIKADEAPEKLKKGILLDLIINDYRHPPPMEDMEKVERNSHTFMISPLKYDRSRSYVEPIPVNYASGYIDRWDANYVRMPCSPCYTTNNTQPPWQMIRQELIQLKKKCDAKLATFEDLKATIIKCAGDNYDIYCLEVLITSVYSNMQRAQFMTTILSNMCDLALNVDTLCSRPPALLRIGMNRSVTMSQRQAASLLACAFFSLFPYRSDREPKDEYKNFQDPNFI</sequence>
<evidence type="ECO:0000313" key="4">
    <source>
        <dbReference type="Proteomes" id="UP000681720"/>
    </source>
</evidence>
<dbReference type="PANTHER" id="PTHR12837">
    <property type="entry name" value="POLY ADP-RIBOSE GLYCOHYDROLASE"/>
    <property type="match status" value="1"/>
</dbReference>
<dbReference type="GO" id="GO:0004649">
    <property type="term" value="F:poly(ADP-ribose) glycohydrolase activity"/>
    <property type="evidence" value="ECO:0007669"/>
    <property type="project" value="InterPro"/>
</dbReference>
<evidence type="ECO:0000259" key="2">
    <source>
        <dbReference type="Pfam" id="PF20811"/>
    </source>
</evidence>
<organism evidence="3 4">
    <name type="scientific">Rotaria magnacalcarata</name>
    <dbReference type="NCBI Taxonomy" id="392030"/>
    <lineage>
        <taxon>Eukaryota</taxon>
        <taxon>Metazoa</taxon>
        <taxon>Spiralia</taxon>
        <taxon>Gnathifera</taxon>
        <taxon>Rotifera</taxon>
        <taxon>Eurotatoria</taxon>
        <taxon>Bdelloidea</taxon>
        <taxon>Philodinida</taxon>
        <taxon>Philodinidae</taxon>
        <taxon>Rotaria</taxon>
    </lineage>
</organism>
<evidence type="ECO:0000313" key="3">
    <source>
        <dbReference type="EMBL" id="CAF5146096.1"/>
    </source>
</evidence>
<name>A0A8S3G124_9BILA</name>
<dbReference type="GO" id="GO:0009225">
    <property type="term" value="P:nucleotide-sugar metabolic process"/>
    <property type="evidence" value="ECO:0007669"/>
    <property type="project" value="TreeGrafter"/>
</dbReference>
<feature type="domain" description="PARG helical" evidence="2">
    <location>
        <begin position="174"/>
        <end position="254"/>
    </location>
</feature>
<dbReference type="Proteomes" id="UP000681720">
    <property type="component" value="Unassembled WGS sequence"/>
</dbReference>
<accession>A0A8S3G124</accession>
<dbReference type="GO" id="GO:0005975">
    <property type="term" value="P:carbohydrate metabolic process"/>
    <property type="evidence" value="ECO:0007669"/>
    <property type="project" value="InterPro"/>
</dbReference>
<feature type="non-terminal residue" evidence="3">
    <location>
        <position position="1"/>
    </location>
</feature>
<dbReference type="AlphaFoldDB" id="A0A8S3G124"/>
<dbReference type="GO" id="GO:0005737">
    <property type="term" value="C:cytoplasm"/>
    <property type="evidence" value="ECO:0007669"/>
    <property type="project" value="TreeGrafter"/>
</dbReference>
<evidence type="ECO:0000256" key="1">
    <source>
        <dbReference type="SAM" id="MobiDB-lite"/>
    </source>
</evidence>
<gene>
    <name evidence="3" type="ORF">GIL414_LOCUS64774</name>
</gene>
<dbReference type="GO" id="GO:1990966">
    <property type="term" value="P:ATP generation from poly-ADP-D-ribose"/>
    <property type="evidence" value="ECO:0007669"/>
    <property type="project" value="TreeGrafter"/>
</dbReference>
<feature type="region of interest" description="Disordered" evidence="1">
    <location>
        <begin position="1"/>
        <end position="23"/>
    </location>
</feature>
<comment type="caution">
    <text evidence="3">The sequence shown here is derived from an EMBL/GenBank/DDBJ whole genome shotgun (WGS) entry which is preliminary data.</text>
</comment>